<dbReference type="Gene3D" id="2.130.10.130">
    <property type="entry name" value="Integrin alpha, N-terminal"/>
    <property type="match status" value="2"/>
</dbReference>
<dbReference type="PANTHER" id="PTHR44103:SF1">
    <property type="entry name" value="PROPROTEIN CONVERTASE P"/>
    <property type="match status" value="1"/>
</dbReference>
<keyword evidence="1" id="KW-0732">Signal</keyword>
<sequence length="426" mass="46338">MAVARALAACDPAGATSADGSLATQLNSRLTAKMRGYMSGYRVSCARMIVKATRDRGLDPRAAVIAVTTAIVEASLDNVAEELDHDSLGLFQQRASWGTAAQRLDPIWATNAFLSKMLSKYPGNAWLTASIGAVCQAVQVSAYPERYQPQAADAQIIVDALWAARDGHRIQMGDIDGDGLDDVIQMRDNGDVVAFINIGANPIYSWSHNRKVLTGITDVSQIRAGDFNGDGRDDLLQIRPNGDVVVFWNSGANPNFTWQNNALVLTGITDKQQITVGDINGDGYDDIIQVRPNGDVVAFWNNRTNPLFTWQTNALILTAIGDKLQLKPGDINNDGRDDLIQVRPNGDVVVFWNNGTNPLFTWQTNALILTAITDKAQLKTGDVNNDGRDDLIQVRPNGDVVAFWNNGTNPLFTWQTNALVLTAITL</sequence>
<dbReference type="SUPFAM" id="SSF69318">
    <property type="entry name" value="Integrin alpha N-terminal domain"/>
    <property type="match status" value="1"/>
</dbReference>
<dbReference type="InterPro" id="IPR013517">
    <property type="entry name" value="FG-GAP"/>
</dbReference>
<comment type="caution">
    <text evidence="2">The sequence shown here is derived from an EMBL/GenBank/DDBJ whole genome shotgun (WGS) entry which is preliminary data.</text>
</comment>
<dbReference type="Pfam" id="PF13517">
    <property type="entry name" value="FG-GAP_3"/>
    <property type="match status" value="2"/>
</dbReference>
<keyword evidence="3" id="KW-1185">Reference proteome</keyword>
<accession>A0ABW1NJS3</accession>
<dbReference type="Proteomes" id="UP001596137">
    <property type="component" value="Unassembled WGS sequence"/>
</dbReference>
<organism evidence="2 3">
    <name type="scientific">Sphaerisporangium aureirubrum</name>
    <dbReference type="NCBI Taxonomy" id="1544736"/>
    <lineage>
        <taxon>Bacteria</taxon>
        <taxon>Bacillati</taxon>
        <taxon>Actinomycetota</taxon>
        <taxon>Actinomycetes</taxon>
        <taxon>Streptosporangiales</taxon>
        <taxon>Streptosporangiaceae</taxon>
        <taxon>Sphaerisporangium</taxon>
    </lineage>
</organism>
<evidence type="ECO:0000256" key="1">
    <source>
        <dbReference type="ARBA" id="ARBA00022729"/>
    </source>
</evidence>
<dbReference type="RefSeq" id="WP_380753649.1">
    <property type="nucleotide sequence ID" value="NZ_JBHSRF010000021.1"/>
</dbReference>
<name>A0ABW1NJS3_9ACTN</name>
<dbReference type="EMBL" id="JBHSRF010000021">
    <property type="protein sequence ID" value="MFC6082807.1"/>
    <property type="molecule type" value="Genomic_DNA"/>
</dbReference>
<gene>
    <name evidence="2" type="ORF">ACFP1K_16675</name>
</gene>
<evidence type="ECO:0000313" key="2">
    <source>
        <dbReference type="EMBL" id="MFC6082807.1"/>
    </source>
</evidence>
<dbReference type="PANTHER" id="PTHR44103">
    <property type="entry name" value="PROPROTEIN CONVERTASE P"/>
    <property type="match status" value="1"/>
</dbReference>
<dbReference type="InterPro" id="IPR028994">
    <property type="entry name" value="Integrin_alpha_N"/>
</dbReference>
<evidence type="ECO:0000313" key="3">
    <source>
        <dbReference type="Proteomes" id="UP001596137"/>
    </source>
</evidence>
<protein>
    <submittedName>
        <fullName evidence="2">FG-GAP repeat domain-containing protein</fullName>
    </submittedName>
</protein>
<reference evidence="3" key="1">
    <citation type="journal article" date="2019" name="Int. J. Syst. Evol. Microbiol.">
        <title>The Global Catalogue of Microorganisms (GCM) 10K type strain sequencing project: providing services to taxonomists for standard genome sequencing and annotation.</title>
        <authorList>
            <consortium name="The Broad Institute Genomics Platform"/>
            <consortium name="The Broad Institute Genome Sequencing Center for Infectious Disease"/>
            <person name="Wu L."/>
            <person name="Ma J."/>
        </authorList>
    </citation>
    <scope>NUCLEOTIDE SEQUENCE [LARGE SCALE GENOMIC DNA]</scope>
    <source>
        <strain evidence="3">JCM 30346</strain>
    </source>
</reference>
<proteinExistence type="predicted"/>